<keyword evidence="2" id="KW-0472">Membrane</keyword>
<protein>
    <submittedName>
        <fullName evidence="3">DUF4115 domain-containing protein</fullName>
    </submittedName>
</protein>
<dbReference type="OrthoDB" id="8561330at2"/>
<dbReference type="PANTHER" id="PTHR34475">
    <property type="match status" value="1"/>
</dbReference>
<dbReference type="PANTHER" id="PTHR34475:SF1">
    <property type="entry name" value="CYTOSKELETON PROTEIN RODZ"/>
    <property type="match status" value="1"/>
</dbReference>
<name>A0A6L6Q674_9BURK</name>
<dbReference type="EMBL" id="WNLA01000023">
    <property type="protein sequence ID" value="MTW05383.1"/>
    <property type="molecule type" value="Genomic_DNA"/>
</dbReference>
<proteinExistence type="predicted"/>
<keyword evidence="4" id="KW-1185">Reference proteome</keyword>
<feature type="non-terminal residue" evidence="3">
    <location>
        <position position="249"/>
    </location>
</feature>
<feature type="transmembrane region" description="Helical" evidence="2">
    <location>
        <begin position="124"/>
        <end position="144"/>
    </location>
</feature>
<dbReference type="InterPro" id="IPR010982">
    <property type="entry name" value="Lambda_DNA-bd_dom_sf"/>
</dbReference>
<keyword evidence="2" id="KW-1133">Transmembrane helix</keyword>
<dbReference type="Gene3D" id="1.10.260.40">
    <property type="entry name" value="lambda repressor-like DNA-binding domains"/>
    <property type="match status" value="1"/>
</dbReference>
<evidence type="ECO:0000256" key="1">
    <source>
        <dbReference type="SAM" id="MobiDB-lite"/>
    </source>
</evidence>
<dbReference type="GO" id="GO:0003677">
    <property type="term" value="F:DNA binding"/>
    <property type="evidence" value="ECO:0007669"/>
    <property type="project" value="InterPro"/>
</dbReference>
<feature type="compositionally biased region" description="Low complexity" evidence="1">
    <location>
        <begin position="195"/>
        <end position="227"/>
    </location>
</feature>
<dbReference type="InterPro" id="IPR050400">
    <property type="entry name" value="Bact_Cytoskel_RodZ"/>
</dbReference>
<reference evidence="3 4" key="1">
    <citation type="submission" date="2019-11" db="EMBL/GenBank/DDBJ databases">
        <title>Type strains purchased from KCTC, JCM and DSMZ.</title>
        <authorList>
            <person name="Lu H."/>
        </authorList>
    </citation>
    <scope>NUCLEOTIDE SEQUENCE [LARGE SCALE GENOMIC DNA]</scope>
    <source>
        <strain evidence="3 4">KCTC 42409</strain>
    </source>
</reference>
<accession>A0A6L6Q674</accession>
<evidence type="ECO:0000256" key="2">
    <source>
        <dbReference type="SAM" id="Phobius"/>
    </source>
</evidence>
<dbReference type="AlphaFoldDB" id="A0A6L6Q674"/>
<dbReference type="Proteomes" id="UP000484015">
    <property type="component" value="Unassembled WGS sequence"/>
</dbReference>
<feature type="region of interest" description="Disordered" evidence="1">
    <location>
        <begin position="184"/>
        <end position="249"/>
    </location>
</feature>
<evidence type="ECO:0000313" key="4">
    <source>
        <dbReference type="Proteomes" id="UP000484015"/>
    </source>
</evidence>
<dbReference type="Pfam" id="PF13413">
    <property type="entry name" value="HTH_25"/>
    <property type="match status" value="1"/>
</dbReference>
<keyword evidence="2" id="KW-0812">Transmembrane</keyword>
<sequence length="249" mass="24965">MNSEWAEQPKATKALPGAQLAAQREAMGLTVEQIADQLKLAPRQVVALEADDYDSLPNMAVTRGFVRAYAKVVKLDAAPLVAMIEVNPIAGHEHPQPARREISASFTESRFPTMTERSNKPSGWLLGVAGIAVIAAAVGAYYVGLFPHLSAGQKEAAPAASAPAVVAAPPVAASAPVQSTNVPLVSVAPQPDPNAPASAPATGVAPAASAPVAAPAVNQPLAAPPAATGTQPVVAPATAGTAPAAAAKP</sequence>
<gene>
    <name evidence="3" type="ORF">GM668_25200</name>
</gene>
<evidence type="ECO:0000313" key="3">
    <source>
        <dbReference type="EMBL" id="MTW05383.1"/>
    </source>
</evidence>
<comment type="caution">
    <text evidence="3">The sequence shown here is derived from an EMBL/GenBank/DDBJ whole genome shotgun (WGS) entry which is preliminary data.</text>
</comment>
<organism evidence="3 4">
    <name type="scientific">Pseudoduganella ginsengisoli</name>
    <dbReference type="NCBI Taxonomy" id="1462440"/>
    <lineage>
        <taxon>Bacteria</taxon>
        <taxon>Pseudomonadati</taxon>
        <taxon>Pseudomonadota</taxon>
        <taxon>Betaproteobacteria</taxon>
        <taxon>Burkholderiales</taxon>
        <taxon>Oxalobacteraceae</taxon>
        <taxon>Telluria group</taxon>
        <taxon>Pseudoduganella</taxon>
    </lineage>
</organism>
<feature type="compositionally biased region" description="Low complexity" evidence="1">
    <location>
        <begin position="235"/>
        <end position="249"/>
    </location>
</feature>